<reference evidence="2" key="2">
    <citation type="submission" date="2024-01" db="EMBL/GenBank/DDBJ databases">
        <title>Comparative genomics of Cryptococcus and Kwoniella reveals pathogenesis evolution and contrasting modes of karyotype evolution via chromosome fusion or intercentromeric recombination.</title>
        <authorList>
            <person name="Coelho M.A."/>
            <person name="David-Palma M."/>
            <person name="Shea T."/>
            <person name="Bowers K."/>
            <person name="McGinley-Smith S."/>
            <person name="Mohammad A.W."/>
            <person name="Gnirke A."/>
            <person name="Yurkov A.M."/>
            <person name="Nowrousian M."/>
            <person name="Sun S."/>
            <person name="Cuomo C.A."/>
            <person name="Heitman J."/>
        </authorList>
    </citation>
    <scope>NUCLEOTIDE SEQUENCE</scope>
    <source>
        <strain evidence="2">CBS 12478</strain>
    </source>
</reference>
<dbReference type="KEGG" id="ksn:43589089"/>
<evidence type="ECO:0000256" key="1">
    <source>
        <dbReference type="SAM" id="MobiDB-lite"/>
    </source>
</evidence>
<organism evidence="2 3">
    <name type="scientific">Kwoniella shandongensis</name>
    <dbReference type="NCBI Taxonomy" id="1734106"/>
    <lineage>
        <taxon>Eukaryota</taxon>
        <taxon>Fungi</taxon>
        <taxon>Dikarya</taxon>
        <taxon>Basidiomycota</taxon>
        <taxon>Agaricomycotina</taxon>
        <taxon>Tremellomycetes</taxon>
        <taxon>Tremellales</taxon>
        <taxon>Cryptococcaceae</taxon>
        <taxon>Kwoniella</taxon>
    </lineage>
</organism>
<name>A0A5M6BZY2_9TREE</name>
<sequence length="258" mass="28006">MRSTVHKPKGNHAATVRKGSNFTTASVPSPAPVKSSTSPVQTRDNEDRIHTAEEPTSACVAPPSGPRLKEDEQLKVEIAAQILTNLHQAVPYALSEAQPAVGITMTNAASQNGNGIEHGNPEEYTWQDAIAYFASRRKCHTPRIFKNKPTRSNSLPAAKVRSMILGRRNTSILNKRTRAKVTGQVNPPPTAVDTASGANGDDSRPPPPARRVRFADLEDVDGSPEWVSELFSPPLSADESLPSGHRTESRYECSFRPL</sequence>
<feature type="compositionally biased region" description="Low complexity" evidence="1">
    <location>
        <begin position="24"/>
        <end position="40"/>
    </location>
</feature>
<dbReference type="RefSeq" id="XP_031860748.1">
    <property type="nucleotide sequence ID" value="XM_032004949.1"/>
</dbReference>
<reference evidence="2" key="1">
    <citation type="submission" date="2017-08" db="EMBL/GenBank/DDBJ databases">
        <authorList>
            <person name="Cuomo C."/>
            <person name="Billmyre B."/>
            <person name="Heitman J."/>
        </authorList>
    </citation>
    <scope>NUCLEOTIDE SEQUENCE</scope>
    <source>
        <strain evidence="2">CBS 12478</strain>
    </source>
</reference>
<gene>
    <name evidence="2" type="ORF">CI109_106186</name>
</gene>
<dbReference type="EMBL" id="CP144061">
    <property type="protein sequence ID" value="WWD21700.1"/>
    <property type="molecule type" value="Genomic_DNA"/>
</dbReference>
<dbReference type="AlphaFoldDB" id="A0A5M6BZY2"/>
<feature type="compositionally biased region" description="Basic and acidic residues" evidence="1">
    <location>
        <begin position="43"/>
        <end position="53"/>
    </location>
</feature>
<keyword evidence="3" id="KW-1185">Reference proteome</keyword>
<protein>
    <submittedName>
        <fullName evidence="2">Uncharacterized protein</fullName>
    </submittedName>
</protein>
<feature type="region of interest" description="Disordered" evidence="1">
    <location>
        <begin position="180"/>
        <end position="210"/>
    </location>
</feature>
<evidence type="ECO:0000313" key="3">
    <source>
        <dbReference type="Proteomes" id="UP000322225"/>
    </source>
</evidence>
<accession>A0A5M6BZY2</accession>
<feature type="region of interest" description="Disordered" evidence="1">
    <location>
        <begin position="224"/>
        <end position="258"/>
    </location>
</feature>
<feature type="compositionally biased region" description="Basic residues" evidence="1">
    <location>
        <begin position="1"/>
        <end position="10"/>
    </location>
</feature>
<proteinExistence type="predicted"/>
<dbReference type="GeneID" id="43589089"/>
<feature type="region of interest" description="Disordered" evidence="1">
    <location>
        <begin position="1"/>
        <end position="67"/>
    </location>
</feature>
<dbReference type="Proteomes" id="UP000322225">
    <property type="component" value="Chromosome 11"/>
</dbReference>
<feature type="compositionally biased region" description="Basic and acidic residues" evidence="1">
    <location>
        <begin position="245"/>
        <end position="258"/>
    </location>
</feature>
<evidence type="ECO:0000313" key="2">
    <source>
        <dbReference type="EMBL" id="WWD21700.1"/>
    </source>
</evidence>